<dbReference type="AlphaFoldDB" id="T2SUV1"/>
<proteinExistence type="predicted"/>
<dbReference type="Proteomes" id="UP000015834">
    <property type="component" value="Unassembled WGS sequence"/>
</dbReference>
<sequence length="82" mass="9192">MGDKKSNTIKCNGIEVLRKLLELLGFSSTTKPNGQVVHSRDGEVVNTYETKTVMFQCKEETESTIRTLVDGINQLTKDSEKE</sequence>
<dbReference type="EMBL" id="ASYU01000270">
    <property type="protein sequence ID" value="EQD95294.1"/>
    <property type="molecule type" value="Genomic_DNA"/>
</dbReference>
<reference evidence="1 2" key="1">
    <citation type="journal article" date="2013" name="Genome Announc.">
        <title>Draft Genome Sequences of Helicobacter pylori Strains Isolated from Regions of Low and High Gastric Cancer Risk in Colombia.</title>
        <authorList>
            <person name="Sheh A."/>
            <person name="Piazuelo M.B."/>
            <person name="Wilson K.T."/>
            <person name="Correa P."/>
            <person name="Fox J.G."/>
        </authorList>
    </citation>
    <scope>NUCLEOTIDE SEQUENCE [LARGE SCALE GENOMIC DNA]</scope>
    <source>
        <strain evidence="1 2">PZ5056</strain>
    </source>
</reference>
<evidence type="ECO:0000313" key="2">
    <source>
        <dbReference type="Proteomes" id="UP000015834"/>
    </source>
</evidence>
<comment type="caution">
    <text evidence="1">The sequence shown here is derived from an EMBL/GenBank/DDBJ whole genome shotgun (WGS) entry which is preliminary data.</text>
</comment>
<name>T2SUV1_HELPX</name>
<accession>T2SUV1</accession>
<protein>
    <submittedName>
        <fullName evidence="1">Uncharacterized protein</fullName>
    </submittedName>
</protein>
<evidence type="ECO:0000313" key="1">
    <source>
        <dbReference type="EMBL" id="EQD95294.1"/>
    </source>
</evidence>
<organism evidence="1 2">
    <name type="scientific">Helicobacter pylori PZ5056</name>
    <dbReference type="NCBI Taxonomy" id="1337393"/>
    <lineage>
        <taxon>Bacteria</taxon>
        <taxon>Pseudomonadati</taxon>
        <taxon>Campylobacterota</taxon>
        <taxon>Epsilonproteobacteria</taxon>
        <taxon>Campylobacterales</taxon>
        <taxon>Helicobacteraceae</taxon>
        <taxon>Helicobacter</taxon>
    </lineage>
</organism>
<gene>
    <name evidence="1" type="ORF">L933_04945</name>
</gene>